<feature type="compositionally biased region" description="Polar residues" evidence="1">
    <location>
        <begin position="71"/>
        <end position="84"/>
    </location>
</feature>
<evidence type="ECO:0000313" key="3">
    <source>
        <dbReference type="Proteomes" id="UP000299102"/>
    </source>
</evidence>
<organism evidence="2 3">
    <name type="scientific">Eumeta variegata</name>
    <name type="common">Bagworm moth</name>
    <name type="synonym">Eumeta japonica</name>
    <dbReference type="NCBI Taxonomy" id="151549"/>
    <lineage>
        <taxon>Eukaryota</taxon>
        <taxon>Metazoa</taxon>
        <taxon>Ecdysozoa</taxon>
        <taxon>Arthropoda</taxon>
        <taxon>Hexapoda</taxon>
        <taxon>Insecta</taxon>
        <taxon>Pterygota</taxon>
        <taxon>Neoptera</taxon>
        <taxon>Endopterygota</taxon>
        <taxon>Lepidoptera</taxon>
        <taxon>Glossata</taxon>
        <taxon>Ditrysia</taxon>
        <taxon>Tineoidea</taxon>
        <taxon>Psychidae</taxon>
        <taxon>Oiketicinae</taxon>
        <taxon>Eumeta</taxon>
    </lineage>
</organism>
<keyword evidence="3" id="KW-1185">Reference proteome</keyword>
<feature type="compositionally biased region" description="Basic and acidic residues" evidence="1">
    <location>
        <begin position="124"/>
        <end position="137"/>
    </location>
</feature>
<dbReference type="EMBL" id="BGZK01002193">
    <property type="protein sequence ID" value="GBP91664.1"/>
    <property type="molecule type" value="Genomic_DNA"/>
</dbReference>
<comment type="caution">
    <text evidence="2">The sequence shown here is derived from an EMBL/GenBank/DDBJ whole genome shotgun (WGS) entry which is preliminary data.</text>
</comment>
<proteinExistence type="predicted"/>
<feature type="compositionally biased region" description="Low complexity" evidence="1">
    <location>
        <begin position="105"/>
        <end position="114"/>
    </location>
</feature>
<evidence type="ECO:0000256" key="1">
    <source>
        <dbReference type="SAM" id="MobiDB-lite"/>
    </source>
</evidence>
<name>A0A4C1ZXA1_EUMVA</name>
<dbReference type="AlphaFoldDB" id="A0A4C1ZXA1"/>
<dbReference type="Proteomes" id="UP000299102">
    <property type="component" value="Unassembled WGS sequence"/>
</dbReference>
<reference evidence="2 3" key="1">
    <citation type="journal article" date="2019" name="Commun. Biol.">
        <title>The bagworm genome reveals a unique fibroin gene that provides high tensile strength.</title>
        <authorList>
            <person name="Kono N."/>
            <person name="Nakamura H."/>
            <person name="Ohtoshi R."/>
            <person name="Tomita M."/>
            <person name="Numata K."/>
            <person name="Arakawa K."/>
        </authorList>
    </citation>
    <scope>NUCLEOTIDE SEQUENCE [LARGE SCALE GENOMIC DNA]</scope>
</reference>
<protein>
    <submittedName>
        <fullName evidence="2">Uncharacterized protein</fullName>
    </submittedName>
</protein>
<feature type="region of interest" description="Disordered" evidence="1">
    <location>
        <begin position="71"/>
        <end position="137"/>
    </location>
</feature>
<accession>A0A4C1ZXA1</accession>
<evidence type="ECO:0000313" key="2">
    <source>
        <dbReference type="EMBL" id="GBP91664.1"/>
    </source>
</evidence>
<sequence length="137" mass="15089">MRVRCELDRCRNSQLVAELRSPRGLFARLPPAPERRAVLLQVSQIHASLILGGGIVSYLFAANFQIQHQTLQSDHGQSAYQDNTDWSKHDHTLPRQAIPHVSGTRPGSRSISGCSGSGRRKPKLHDTTKGKLLDSSG</sequence>
<gene>
    <name evidence="2" type="ORF">EVAR_77461_1</name>
</gene>